<comment type="similarity">
    <text evidence="2">Belongs to the MipA/OmpV family.</text>
</comment>
<protein>
    <submittedName>
        <fullName evidence="7">MipA/OmpV family protein</fullName>
    </submittedName>
</protein>
<evidence type="ECO:0000256" key="5">
    <source>
        <dbReference type="ARBA" id="ARBA00023237"/>
    </source>
</evidence>
<evidence type="ECO:0000313" key="7">
    <source>
        <dbReference type="EMBL" id="WHS96039.1"/>
    </source>
</evidence>
<dbReference type="PANTHER" id="PTHR38776:SF1">
    <property type="entry name" value="MLTA-INTERACTING PROTEIN-RELATED"/>
    <property type="match status" value="1"/>
</dbReference>
<keyword evidence="3" id="KW-0732">Signal</keyword>
<comment type="subcellular location">
    <subcellularLocation>
        <location evidence="1">Cell outer membrane</location>
    </subcellularLocation>
</comment>
<dbReference type="Pfam" id="PF06629">
    <property type="entry name" value="MipA"/>
    <property type="match status" value="1"/>
</dbReference>
<proteinExistence type="inferred from homology"/>
<sequence length="428" mass="46629">MLSPAAALAADFNTGEADIPIASEEEERVGGIRGKLHDWKVTAGFGAVYLPEYEGSDEYEVQPFPLISAHFGDRVFLDTDGLKVDVWKQSGFRFAITGGADMGRKEDDSYYLRGLGDIDPGGVVGGLVSFETGPFEFYAALDKTIGGSEGLTGTVGTKASYQYERFIFSADLSGTWADDKHMESYFGINAAQSARSGPAEYGFKRVDIKGTTTYLWTEHWMVTGAAGAAFCWGMPKTVRLSRRMSSPSPPRRRLPVLRRRPKDIAASQSPRCWLNIATGSADRQRLSSDLSMQSLREPGPIAVLLYAKQPDIAVRMGELLTSHGMVVTTAVTVSELQAAAGIGRFDVAATYTAGIQTIRQITALPVVNIDAFVFQNTTRADDTKAASRFDTAAFIKRLFDVASPKKTRRSSTEDEARTVLIDPKGPEW</sequence>
<keyword evidence="7" id="KW-0614">Plasmid</keyword>
<dbReference type="PANTHER" id="PTHR38776">
    <property type="entry name" value="MLTA-INTERACTING PROTEIN-RELATED"/>
    <property type="match status" value="1"/>
</dbReference>
<reference evidence="7 8" key="1">
    <citation type="submission" date="2023-03" db="EMBL/GenBank/DDBJ databases">
        <authorList>
            <person name="Menendez E."/>
            <person name="Kaur S."/>
            <person name="Flores-Felix J.D."/>
            <person name="diCenzo G.C."/>
            <person name="Peix A."/>
            <person name="Velazquez E."/>
        </authorList>
    </citation>
    <scope>NUCLEOTIDE SEQUENCE [LARGE SCALE GENOMIC DNA]</scope>
    <source>
        <strain evidence="7 8">CCBAU 71714</strain>
        <plasmid evidence="7 8">pSkuCCBAU71714a</plasmid>
    </source>
</reference>
<dbReference type="RefSeq" id="WP_234843356.1">
    <property type="nucleotide sequence ID" value="NZ_CP120366.1"/>
</dbReference>
<keyword evidence="4" id="KW-0472">Membrane</keyword>
<evidence type="ECO:0000256" key="3">
    <source>
        <dbReference type="ARBA" id="ARBA00022729"/>
    </source>
</evidence>
<evidence type="ECO:0000256" key="2">
    <source>
        <dbReference type="ARBA" id="ARBA00005722"/>
    </source>
</evidence>
<accession>A0ABY8TFE3</accession>
<geneLocation type="plasmid" evidence="7 8">
    <name>pSkuCCBAU71714a</name>
</geneLocation>
<dbReference type="InterPro" id="IPR010583">
    <property type="entry name" value="MipA"/>
</dbReference>
<keyword evidence="8" id="KW-1185">Reference proteome</keyword>
<evidence type="ECO:0000256" key="6">
    <source>
        <dbReference type="SAM" id="MobiDB-lite"/>
    </source>
</evidence>
<keyword evidence="5" id="KW-0998">Cell outer membrane</keyword>
<evidence type="ECO:0000256" key="4">
    <source>
        <dbReference type="ARBA" id="ARBA00023136"/>
    </source>
</evidence>
<name>A0ABY8TFE3_9HYPH</name>
<dbReference type="EMBL" id="CP120366">
    <property type="protein sequence ID" value="WHS96039.1"/>
    <property type="molecule type" value="Genomic_DNA"/>
</dbReference>
<dbReference type="Proteomes" id="UP001233264">
    <property type="component" value="Plasmid pSkuCCBAU71714a"/>
</dbReference>
<gene>
    <name evidence="7" type="ORF">PZL22_006262</name>
</gene>
<evidence type="ECO:0000313" key="8">
    <source>
        <dbReference type="Proteomes" id="UP001233264"/>
    </source>
</evidence>
<feature type="region of interest" description="Disordered" evidence="6">
    <location>
        <begin position="406"/>
        <end position="428"/>
    </location>
</feature>
<evidence type="ECO:0000256" key="1">
    <source>
        <dbReference type="ARBA" id="ARBA00004442"/>
    </source>
</evidence>
<organism evidence="7 8">
    <name type="scientific">Sinorhizobium kummerowiae</name>
    <dbReference type="NCBI Taxonomy" id="158892"/>
    <lineage>
        <taxon>Bacteria</taxon>
        <taxon>Pseudomonadati</taxon>
        <taxon>Pseudomonadota</taxon>
        <taxon>Alphaproteobacteria</taxon>
        <taxon>Hyphomicrobiales</taxon>
        <taxon>Rhizobiaceae</taxon>
        <taxon>Sinorhizobium/Ensifer group</taxon>
        <taxon>Sinorhizobium</taxon>
    </lineage>
</organism>